<dbReference type="GeneID" id="17045120"/>
<dbReference type="KEGG" id="csl:COCSUDRAFT_38860"/>
<comment type="caution">
    <text evidence="1">The sequence shown here is derived from an EMBL/GenBank/DDBJ whole genome shotgun (WGS) entry which is preliminary data.</text>
</comment>
<dbReference type="Proteomes" id="UP000007264">
    <property type="component" value="Unassembled WGS sequence"/>
</dbReference>
<dbReference type="EMBL" id="AGSI01000001">
    <property type="protein sequence ID" value="EIE27105.1"/>
    <property type="molecule type" value="Genomic_DNA"/>
</dbReference>
<gene>
    <name evidence="1" type="ORF">COCSUDRAFT_38860</name>
</gene>
<dbReference type="OrthoDB" id="529269at2759"/>
<evidence type="ECO:0000313" key="2">
    <source>
        <dbReference type="Proteomes" id="UP000007264"/>
    </source>
</evidence>
<evidence type="ECO:0000313" key="1">
    <source>
        <dbReference type="EMBL" id="EIE27105.1"/>
    </source>
</evidence>
<name>I0Z8Y6_COCSC</name>
<keyword evidence="2" id="KW-1185">Reference proteome</keyword>
<proteinExistence type="predicted"/>
<dbReference type="AlphaFoldDB" id="I0Z8Y6"/>
<dbReference type="RefSeq" id="XP_005651649.1">
    <property type="nucleotide sequence ID" value="XM_005651592.1"/>
</dbReference>
<organism evidence="1 2">
    <name type="scientific">Coccomyxa subellipsoidea (strain C-169)</name>
    <name type="common">Green microalga</name>
    <dbReference type="NCBI Taxonomy" id="574566"/>
    <lineage>
        <taxon>Eukaryota</taxon>
        <taxon>Viridiplantae</taxon>
        <taxon>Chlorophyta</taxon>
        <taxon>core chlorophytes</taxon>
        <taxon>Trebouxiophyceae</taxon>
        <taxon>Trebouxiophyceae incertae sedis</taxon>
        <taxon>Coccomyxaceae</taxon>
        <taxon>Coccomyxa</taxon>
        <taxon>Coccomyxa subellipsoidea</taxon>
    </lineage>
</organism>
<accession>I0Z8Y6</accession>
<sequence length="139" mass="15484">MLAVERKDDLRASLLQWMFCWLMLQTGGRPGHVFTASDFLAHVKTAKKTKARLDSWGEFRCESGGWSPVQDVPLALNNHYWGSLGVAARFKDAIKRDPAFAIAQFPTLTEQQIEKELVHVRQGASADKLQVKAATSSTP</sequence>
<protein>
    <submittedName>
        <fullName evidence="1">Uncharacterized protein</fullName>
    </submittedName>
</protein>
<reference evidence="1 2" key="1">
    <citation type="journal article" date="2012" name="Genome Biol.">
        <title>The genome of the polar eukaryotic microalga coccomyxa subellipsoidea reveals traits of cold adaptation.</title>
        <authorList>
            <person name="Blanc G."/>
            <person name="Agarkova I."/>
            <person name="Grimwood J."/>
            <person name="Kuo A."/>
            <person name="Brueggeman A."/>
            <person name="Dunigan D."/>
            <person name="Gurnon J."/>
            <person name="Ladunga I."/>
            <person name="Lindquist E."/>
            <person name="Lucas S."/>
            <person name="Pangilinan J."/>
            <person name="Proschold T."/>
            <person name="Salamov A."/>
            <person name="Schmutz J."/>
            <person name="Weeks D."/>
            <person name="Yamada T."/>
            <person name="Claverie J.M."/>
            <person name="Grigoriev I."/>
            <person name="Van Etten J."/>
            <person name="Lomsadze A."/>
            <person name="Borodovsky M."/>
        </authorList>
    </citation>
    <scope>NUCLEOTIDE SEQUENCE [LARGE SCALE GENOMIC DNA]</scope>
    <source>
        <strain evidence="1 2">C-169</strain>
    </source>
</reference>